<dbReference type="OrthoDB" id="10016802at2"/>
<protein>
    <recommendedName>
        <fullName evidence="3">LysR substrate-binding domain-containing protein</fullName>
    </recommendedName>
</protein>
<organism evidence="1 2">
    <name type="scientific">Proteus myxofaciens ATCC 19692</name>
    <dbReference type="NCBI Taxonomy" id="1354337"/>
    <lineage>
        <taxon>Bacteria</taxon>
        <taxon>Pseudomonadati</taxon>
        <taxon>Pseudomonadota</taxon>
        <taxon>Gammaproteobacteria</taxon>
        <taxon>Enterobacterales</taxon>
        <taxon>Morganellaceae</taxon>
        <taxon>Proteus</taxon>
    </lineage>
</organism>
<proteinExistence type="predicted"/>
<evidence type="ECO:0008006" key="3">
    <source>
        <dbReference type="Google" id="ProtNLM"/>
    </source>
</evidence>
<dbReference type="RefSeq" id="WP_066746027.1">
    <property type="nucleotide sequence ID" value="NZ_LXEN01000014.1"/>
</dbReference>
<evidence type="ECO:0000313" key="2">
    <source>
        <dbReference type="Proteomes" id="UP000094023"/>
    </source>
</evidence>
<comment type="caution">
    <text evidence="1">The sequence shown here is derived from an EMBL/GenBank/DDBJ whole genome shotgun (WGS) entry which is preliminary data.</text>
</comment>
<name>A0A198GKW7_9GAMM</name>
<keyword evidence="2" id="KW-1185">Reference proteome</keyword>
<sequence length="221" mass="25882">MDFYDKIKPHYDALFDIANGLKNKQTNLIIQTDSLLYTDISRFIKKTTSKDNLNISIKYSDDQKFTQSLLNGFCDIFILRENLKIENNKICKKILPTEKIGIIAHKSLFEKYNKIDVLIINEFLILKEINYQKEAFSYIEKNYNVKVKNKRTITNIDLFIGLLNGCGYTLNNNDYFNKIGGVSNGFIFIHPSDLCFSNRYVYFLNNTPWMEYIYDFIGSSD</sequence>
<dbReference type="EMBL" id="LXEN01000014">
    <property type="protein sequence ID" value="OAT37545.1"/>
    <property type="molecule type" value="Genomic_DNA"/>
</dbReference>
<gene>
    <name evidence="1" type="ORF">M983_0321</name>
</gene>
<dbReference type="Proteomes" id="UP000094023">
    <property type="component" value="Unassembled WGS sequence"/>
</dbReference>
<dbReference type="AlphaFoldDB" id="A0A198GKW7"/>
<reference evidence="1 2" key="1">
    <citation type="submission" date="2016-04" db="EMBL/GenBank/DDBJ databases">
        <title>ATOL: Assembling a taxonomically balanced genome-scale reconstruction of the evolutionary history of the Enterobacteriaceae.</title>
        <authorList>
            <person name="Plunkett G.III."/>
            <person name="Neeno-Eckwall E.C."/>
            <person name="Glasner J.D."/>
            <person name="Perna N.T."/>
        </authorList>
    </citation>
    <scope>NUCLEOTIDE SEQUENCE [LARGE SCALE GENOMIC DNA]</scope>
    <source>
        <strain evidence="1 2">ATCC 19692</strain>
    </source>
</reference>
<evidence type="ECO:0000313" key="1">
    <source>
        <dbReference type="EMBL" id="OAT37545.1"/>
    </source>
</evidence>
<accession>A0A198GKW7</accession>